<keyword evidence="10" id="KW-1185">Reference proteome</keyword>
<dbReference type="InterPro" id="IPR001128">
    <property type="entry name" value="Cyt_P450"/>
</dbReference>
<dbReference type="AlphaFoldDB" id="A0AAD2GAX0"/>
<keyword evidence="3 7" id="KW-0479">Metal-binding</keyword>
<protein>
    <recommendedName>
        <fullName evidence="11">Cytochrome P450</fullName>
    </recommendedName>
</protein>
<keyword evidence="6 7" id="KW-0503">Monooxygenase</keyword>
<dbReference type="GO" id="GO:0016705">
    <property type="term" value="F:oxidoreductase activity, acting on paired donors, with incorporation or reduction of molecular oxygen"/>
    <property type="evidence" value="ECO:0007669"/>
    <property type="project" value="InterPro"/>
</dbReference>
<evidence type="ECO:0000256" key="2">
    <source>
        <dbReference type="ARBA" id="ARBA00022617"/>
    </source>
</evidence>
<accession>A0AAD2GAX0</accession>
<dbReference type="PANTHER" id="PTHR24286">
    <property type="entry name" value="CYTOCHROME P450 26"/>
    <property type="match status" value="1"/>
</dbReference>
<organism evidence="9 10">
    <name type="scientific">Cylindrotheca closterium</name>
    <dbReference type="NCBI Taxonomy" id="2856"/>
    <lineage>
        <taxon>Eukaryota</taxon>
        <taxon>Sar</taxon>
        <taxon>Stramenopiles</taxon>
        <taxon>Ochrophyta</taxon>
        <taxon>Bacillariophyta</taxon>
        <taxon>Bacillariophyceae</taxon>
        <taxon>Bacillariophycidae</taxon>
        <taxon>Bacillariales</taxon>
        <taxon>Bacillariaceae</taxon>
        <taxon>Cylindrotheca</taxon>
    </lineage>
</organism>
<evidence type="ECO:0000256" key="8">
    <source>
        <dbReference type="SAM" id="SignalP"/>
    </source>
</evidence>
<dbReference type="PRINTS" id="PR00385">
    <property type="entry name" value="P450"/>
</dbReference>
<keyword evidence="8" id="KW-0732">Signal</keyword>
<dbReference type="Proteomes" id="UP001295423">
    <property type="component" value="Unassembled WGS sequence"/>
</dbReference>
<dbReference type="GO" id="GO:0016125">
    <property type="term" value="P:sterol metabolic process"/>
    <property type="evidence" value="ECO:0007669"/>
    <property type="project" value="TreeGrafter"/>
</dbReference>
<keyword evidence="5 7" id="KW-0408">Iron</keyword>
<comment type="similarity">
    <text evidence="1 7">Belongs to the cytochrome P450 family.</text>
</comment>
<evidence type="ECO:0000313" key="10">
    <source>
        <dbReference type="Proteomes" id="UP001295423"/>
    </source>
</evidence>
<evidence type="ECO:0000256" key="5">
    <source>
        <dbReference type="ARBA" id="ARBA00023004"/>
    </source>
</evidence>
<gene>
    <name evidence="9" type="ORF">CYCCA115_LOCUS22868</name>
</gene>
<evidence type="ECO:0000256" key="7">
    <source>
        <dbReference type="RuleBase" id="RU000461"/>
    </source>
</evidence>
<evidence type="ECO:0008006" key="11">
    <source>
        <dbReference type="Google" id="ProtNLM"/>
    </source>
</evidence>
<dbReference type="EMBL" id="CAKOGP040002336">
    <property type="protein sequence ID" value="CAJ1967640.1"/>
    <property type="molecule type" value="Genomic_DNA"/>
</dbReference>
<keyword evidence="4 7" id="KW-0560">Oxidoreductase</keyword>
<keyword evidence="2 7" id="KW-0349">Heme</keyword>
<evidence type="ECO:0000313" key="9">
    <source>
        <dbReference type="EMBL" id="CAJ1967640.1"/>
    </source>
</evidence>
<dbReference type="PROSITE" id="PS00086">
    <property type="entry name" value="CYTOCHROME_P450"/>
    <property type="match status" value="1"/>
</dbReference>
<evidence type="ECO:0000256" key="3">
    <source>
        <dbReference type="ARBA" id="ARBA00022723"/>
    </source>
</evidence>
<evidence type="ECO:0000256" key="1">
    <source>
        <dbReference type="ARBA" id="ARBA00010617"/>
    </source>
</evidence>
<comment type="caution">
    <text evidence="9">The sequence shown here is derived from an EMBL/GenBank/DDBJ whole genome shotgun (WGS) entry which is preliminary data.</text>
</comment>
<evidence type="ECO:0000256" key="6">
    <source>
        <dbReference type="ARBA" id="ARBA00023033"/>
    </source>
</evidence>
<dbReference type="GO" id="GO:0020037">
    <property type="term" value="F:heme binding"/>
    <property type="evidence" value="ECO:0007669"/>
    <property type="project" value="InterPro"/>
</dbReference>
<dbReference type="SUPFAM" id="SSF48264">
    <property type="entry name" value="Cytochrome P450"/>
    <property type="match status" value="1"/>
</dbReference>
<dbReference type="Gene3D" id="1.10.630.10">
    <property type="entry name" value="Cytochrome P450"/>
    <property type="match status" value="1"/>
</dbReference>
<dbReference type="CDD" id="cd00302">
    <property type="entry name" value="cytochrome_P450"/>
    <property type="match status" value="1"/>
</dbReference>
<sequence length="529" mass="58429">MGCVKKLLLPAISLFLSSQTECFSFNDSPRMTVTRTLQIHDARSFPPFQLYATAPAEMETPSAPSLVEPIADNSYSNNPIKRIKHLITNLNANDEKTNLHEKSLKATGGVWKTKFLGKPAYGVSAYIPEITKNLTKAESQGLLISDWPESVLNTLGHSSLVAGNAASDKGRKVFLEAMSTRSILGQSLSGVEETVDAMKRHWQRCAETGETTTFADDVSAITYKVIAVAVFGPGSLTDGDMKQLREWTDTIAKGMFSFPIDKPIIRNIPFFRRYPRAMKARREMRELIINKIADREAVIAKNGADHESVGLLDAFLLEGGLEGDELLDFCVDNVILSIFAGYDTTASMSTNLILLLHDYATTEELEQIRSELNGFDFQSISASSAPVGGMLECVPSLKSAVYESFRFRPVVGSTFRKTTGPIQLGKVALPANTTIQWSHLHGSNSPTFFETRDRACPLRFLSTNEPPPFIFGYGKHKCPGQFLAHIELLLVMKAFLCNFDFSLIPDQNTKPTLPFNKPKSGLKLQLTAR</sequence>
<dbReference type="PANTHER" id="PTHR24286:SF384">
    <property type="entry name" value="P450, PUTATIVE (EUROFUNG)-RELATED"/>
    <property type="match status" value="1"/>
</dbReference>
<dbReference type="InterPro" id="IPR036396">
    <property type="entry name" value="Cyt_P450_sf"/>
</dbReference>
<feature type="chain" id="PRO_5042008939" description="Cytochrome P450" evidence="8">
    <location>
        <begin position="23"/>
        <end position="529"/>
    </location>
</feature>
<reference evidence="9" key="1">
    <citation type="submission" date="2023-08" db="EMBL/GenBank/DDBJ databases">
        <authorList>
            <person name="Audoor S."/>
            <person name="Bilcke G."/>
        </authorList>
    </citation>
    <scope>NUCLEOTIDE SEQUENCE</scope>
</reference>
<dbReference type="Pfam" id="PF00067">
    <property type="entry name" value="p450"/>
    <property type="match status" value="1"/>
</dbReference>
<dbReference type="GO" id="GO:0005506">
    <property type="term" value="F:iron ion binding"/>
    <property type="evidence" value="ECO:0007669"/>
    <property type="project" value="InterPro"/>
</dbReference>
<dbReference type="InterPro" id="IPR017972">
    <property type="entry name" value="Cyt_P450_CS"/>
</dbReference>
<evidence type="ECO:0000256" key="4">
    <source>
        <dbReference type="ARBA" id="ARBA00023002"/>
    </source>
</evidence>
<feature type="signal peptide" evidence="8">
    <location>
        <begin position="1"/>
        <end position="22"/>
    </location>
</feature>
<name>A0AAD2GAX0_9STRA</name>
<proteinExistence type="inferred from homology"/>
<dbReference type="GO" id="GO:0004497">
    <property type="term" value="F:monooxygenase activity"/>
    <property type="evidence" value="ECO:0007669"/>
    <property type="project" value="UniProtKB-KW"/>
</dbReference>